<gene>
    <name evidence="2" type="ORF">ACFSRZ_12155</name>
</gene>
<organism evidence="2 3">
    <name type="scientific">Pseudotenacibaculum haliotis</name>
    <dbReference type="NCBI Taxonomy" id="1862138"/>
    <lineage>
        <taxon>Bacteria</taxon>
        <taxon>Pseudomonadati</taxon>
        <taxon>Bacteroidota</taxon>
        <taxon>Flavobacteriia</taxon>
        <taxon>Flavobacteriales</taxon>
        <taxon>Flavobacteriaceae</taxon>
        <taxon>Pseudotenacibaculum</taxon>
    </lineage>
</organism>
<evidence type="ECO:0000313" key="3">
    <source>
        <dbReference type="Proteomes" id="UP001597508"/>
    </source>
</evidence>
<reference evidence="3" key="1">
    <citation type="journal article" date="2019" name="Int. J. Syst. Evol. Microbiol.">
        <title>The Global Catalogue of Microorganisms (GCM) 10K type strain sequencing project: providing services to taxonomists for standard genome sequencing and annotation.</title>
        <authorList>
            <consortium name="The Broad Institute Genomics Platform"/>
            <consortium name="The Broad Institute Genome Sequencing Center for Infectious Disease"/>
            <person name="Wu L."/>
            <person name="Ma J."/>
        </authorList>
    </citation>
    <scope>NUCLEOTIDE SEQUENCE [LARGE SCALE GENOMIC DNA]</scope>
    <source>
        <strain evidence="3">KCTC 52127</strain>
    </source>
</reference>
<feature type="chain" id="PRO_5047227330" description="T9SS type A sorting domain-containing protein" evidence="1">
    <location>
        <begin position="18"/>
        <end position="477"/>
    </location>
</feature>
<feature type="signal peptide" evidence="1">
    <location>
        <begin position="1"/>
        <end position="17"/>
    </location>
</feature>
<evidence type="ECO:0008006" key="4">
    <source>
        <dbReference type="Google" id="ProtNLM"/>
    </source>
</evidence>
<dbReference type="RefSeq" id="WP_379666839.1">
    <property type="nucleotide sequence ID" value="NZ_JBHULH010000008.1"/>
</dbReference>
<accession>A0ABW5LWF6</accession>
<evidence type="ECO:0000256" key="1">
    <source>
        <dbReference type="SAM" id="SignalP"/>
    </source>
</evidence>
<dbReference type="Gene3D" id="2.120.10.80">
    <property type="entry name" value="Kelch-type beta propeller"/>
    <property type="match status" value="1"/>
</dbReference>
<sequence length="477" mass="49861">MKYFLLFFMLAPSIMFSQIQIGQDINGEFPGDSSGVSVALSADGSVMAVGADDSNSGIGFTNSGYVRVYQNQSGNWVQIGQKIEGIANFDEFGFAISLSADGTVLAVGASAYSPHIATPNVGRVRIYEYQSSSWVQIGQDIDGEVSADYFGYSISLSSDGNKIAIGAPVNGAGYTKVYENQSGTWTQVGQKINGEAVGDQSGFFVSLSSDGGIVAIGADSNDGNGVDAGHVRVYQDQSGIWTQIGQDIDGEASEDFFGLSVSLSANGNIVAIGGIGNDGNGTDSGHVRIFENQSGTWMQIGQDIDGEAAGDQSGFFISLSSDGSIVAIGADSNDGNGIDSGHVRVYQNQSGVWTQIGQDIDGEAASDFSGQSVALSANGTIVAIGAPNNDGNGVDAGHVRVYDNTSILSVEEFTTIMKYKVVSEDSKITVLTNEETTLSVFTINGVEVRNENLVTGIYLARITDEQGISVVQKVIIK</sequence>
<dbReference type="PANTHER" id="PTHR36220:SF1">
    <property type="entry name" value="GAMMA TUBULIN COMPLEX COMPONENT C-TERMINAL DOMAIN-CONTAINING PROTEIN"/>
    <property type="match status" value="1"/>
</dbReference>
<dbReference type="InterPro" id="IPR011043">
    <property type="entry name" value="Gal_Oxase/kelch_b-propeller"/>
</dbReference>
<keyword evidence="1" id="KW-0732">Signal</keyword>
<dbReference type="EMBL" id="JBHULH010000008">
    <property type="protein sequence ID" value="MFD2568131.1"/>
    <property type="molecule type" value="Genomic_DNA"/>
</dbReference>
<dbReference type="InterPro" id="IPR015915">
    <property type="entry name" value="Kelch-typ_b-propeller"/>
</dbReference>
<protein>
    <recommendedName>
        <fullName evidence="4">T9SS type A sorting domain-containing protein</fullName>
    </recommendedName>
</protein>
<evidence type="ECO:0000313" key="2">
    <source>
        <dbReference type="EMBL" id="MFD2568131.1"/>
    </source>
</evidence>
<dbReference type="SUPFAM" id="SSF50965">
    <property type="entry name" value="Galactose oxidase, central domain"/>
    <property type="match status" value="1"/>
</dbReference>
<name>A0ABW5LWF6_9FLAO</name>
<keyword evidence="3" id="KW-1185">Reference proteome</keyword>
<proteinExistence type="predicted"/>
<dbReference type="PANTHER" id="PTHR36220">
    <property type="entry name" value="UNNAMED PRODUCT"/>
    <property type="match status" value="1"/>
</dbReference>
<comment type="caution">
    <text evidence="2">The sequence shown here is derived from an EMBL/GenBank/DDBJ whole genome shotgun (WGS) entry which is preliminary data.</text>
</comment>
<dbReference type="Proteomes" id="UP001597508">
    <property type="component" value="Unassembled WGS sequence"/>
</dbReference>